<comment type="subcellular location">
    <subcellularLocation>
        <location evidence="1">Membrane</location>
        <topology evidence="1">Multi-pass membrane protein</topology>
    </subcellularLocation>
</comment>
<dbReference type="EMBL" id="JAPEVB010000002">
    <property type="protein sequence ID" value="KAJ4393223.1"/>
    <property type="molecule type" value="Genomic_DNA"/>
</dbReference>
<accession>A0A9W9CZ23</accession>
<evidence type="ECO:0000313" key="6">
    <source>
        <dbReference type="EMBL" id="KAJ4393223.1"/>
    </source>
</evidence>
<dbReference type="GO" id="GO:0016020">
    <property type="term" value="C:membrane"/>
    <property type="evidence" value="ECO:0007669"/>
    <property type="project" value="UniProtKB-SubCell"/>
</dbReference>
<reference evidence="6" key="1">
    <citation type="submission" date="2022-10" db="EMBL/GenBank/DDBJ databases">
        <title>Tapping the CABI collections for fungal endophytes: first genome assemblies for Collariella, Neodidymelliopsis, Ascochyta clinopodiicola, Didymella pomorum, Didymosphaeria variabile, Neocosmospora piperis and Neocucurbitaria cava.</title>
        <authorList>
            <person name="Hill R."/>
        </authorList>
    </citation>
    <scope>NUCLEOTIDE SEQUENCE</scope>
    <source>
        <strain evidence="6">IMI 355082</strain>
    </source>
</reference>
<keyword evidence="3 5" id="KW-1133">Transmembrane helix</keyword>
<evidence type="ECO:0000313" key="7">
    <source>
        <dbReference type="Proteomes" id="UP001140453"/>
    </source>
</evidence>
<feature type="transmembrane region" description="Helical" evidence="5">
    <location>
        <begin position="174"/>
        <end position="199"/>
    </location>
</feature>
<evidence type="ECO:0000256" key="4">
    <source>
        <dbReference type="ARBA" id="ARBA00023136"/>
    </source>
</evidence>
<dbReference type="InterPro" id="IPR045863">
    <property type="entry name" value="CorA_TM1_TM2"/>
</dbReference>
<keyword evidence="2 5" id="KW-0812">Transmembrane</keyword>
<sequence length="259" mass="29373">MQERLRSSTLGEKRRENAHHLDICCRHDEGGDFYILLHCSPKSTLAQKFAPMERQMSVPAGSHHEIKVPVGSLHDLVLDCYIDNWRPYLRHIGNELEEIVKTDLQGYVRSAKLLHDRIDNTVDLISCTLTLHNQEQTGKLDNEMKALAEETSKVTRKLAVITENSANDGEIVRVVTIVSAIYLPGSFATSIFGMSFFQFGADGEIAISRDFWKFVVLWVTLTCITGAMFCVAYMRSRYGSVFLSRRRSRQGIDEKEGEV</sequence>
<gene>
    <name evidence="6" type="ORF">N0V93_002431</name>
</gene>
<evidence type="ECO:0000256" key="2">
    <source>
        <dbReference type="ARBA" id="ARBA00022692"/>
    </source>
</evidence>
<keyword evidence="4 5" id="KW-0472">Membrane</keyword>
<organism evidence="6 7">
    <name type="scientific">Gnomoniopsis smithogilvyi</name>
    <dbReference type="NCBI Taxonomy" id="1191159"/>
    <lineage>
        <taxon>Eukaryota</taxon>
        <taxon>Fungi</taxon>
        <taxon>Dikarya</taxon>
        <taxon>Ascomycota</taxon>
        <taxon>Pezizomycotina</taxon>
        <taxon>Sordariomycetes</taxon>
        <taxon>Sordariomycetidae</taxon>
        <taxon>Diaporthales</taxon>
        <taxon>Gnomoniaceae</taxon>
        <taxon>Gnomoniopsis</taxon>
    </lineage>
</organism>
<protein>
    <submittedName>
        <fullName evidence="6">Uncharacterized protein</fullName>
    </submittedName>
</protein>
<dbReference type="AlphaFoldDB" id="A0A9W9CZ23"/>
<evidence type="ECO:0000256" key="5">
    <source>
        <dbReference type="SAM" id="Phobius"/>
    </source>
</evidence>
<dbReference type="OrthoDB" id="5392974at2759"/>
<dbReference type="SUPFAM" id="SSF144083">
    <property type="entry name" value="Magnesium transport protein CorA, transmembrane region"/>
    <property type="match status" value="1"/>
</dbReference>
<comment type="caution">
    <text evidence="6">The sequence shown here is derived from an EMBL/GenBank/DDBJ whole genome shotgun (WGS) entry which is preliminary data.</text>
</comment>
<proteinExistence type="predicted"/>
<keyword evidence="7" id="KW-1185">Reference proteome</keyword>
<dbReference type="Gene3D" id="1.20.58.340">
    <property type="entry name" value="Magnesium transport protein CorA, transmembrane region"/>
    <property type="match status" value="1"/>
</dbReference>
<feature type="transmembrane region" description="Helical" evidence="5">
    <location>
        <begin position="211"/>
        <end position="234"/>
    </location>
</feature>
<evidence type="ECO:0000256" key="1">
    <source>
        <dbReference type="ARBA" id="ARBA00004141"/>
    </source>
</evidence>
<name>A0A9W9CZ23_9PEZI</name>
<evidence type="ECO:0000256" key="3">
    <source>
        <dbReference type="ARBA" id="ARBA00022989"/>
    </source>
</evidence>
<dbReference type="Proteomes" id="UP001140453">
    <property type="component" value="Unassembled WGS sequence"/>
</dbReference>